<keyword evidence="5 8" id="KW-1133">Transmembrane helix</keyword>
<comment type="caution">
    <text evidence="10">The sequence shown here is derived from an EMBL/GenBank/DDBJ whole genome shotgun (WGS) entry which is preliminary data.</text>
</comment>
<evidence type="ECO:0000256" key="3">
    <source>
        <dbReference type="ARBA" id="ARBA00022475"/>
    </source>
</evidence>
<dbReference type="PATRIC" id="fig|1115803.3.peg.1265"/>
<gene>
    <name evidence="10" type="ORF">HMPREF1129_0638</name>
</gene>
<dbReference type="InterPro" id="IPR020846">
    <property type="entry name" value="MFS_dom"/>
</dbReference>
<feature type="transmembrane region" description="Helical" evidence="8">
    <location>
        <begin position="452"/>
        <end position="476"/>
    </location>
</feature>
<keyword evidence="3" id="KW-1003">Cell membrane</keyword>
<feature type="transmembrane region" description="Helical" evidence="8">
    <location>
        <begin position="187"/>
        <end position="211"/>
    </location>
</feature>
<dbReference type="GO" id="GO:0022857">
    <property type="term" value="F:transmembrane transporter activity"/>
    <property type="evidence" value="ECO:0007669"/>
    <property type="project" value="InterPro"/>
</dbReference>
<dbReference type="AlphaFoldDB" id="J3JK00"/>
<dbReference type="eggNOG" id="COG0477">
    <property type="taxonomic scope" value="Bacteria"/>
</dbReference>
<protein>
    <submittedName>
        <fullName evidence="10">Drug resistance MFS transporter, drug:H+ antiporter-2 family</fullName>
    </submittedName>
</protein>
<accession>J3JK00</accession>
<feature type="transmembrane region" description="Helical" evidence="8">
    <location>
        <begin position="383"/>
        <end position="406"/>
    </location>
</feature>
<organism evidence="10 11">
    <name type="scientific">Actinomyces naeslundii (strain ATCC 12104 / DSM 43013 / CCUG 2238 / JCM 8349 / NCTC 10301 / Howell 279)</name>
    <dbReference type="NCBI Taxonomy" id="1115803"/>
    <lineage>
        <taxon>Bacteria</taxon>
        <taxon>Bacillati</taxon>
        <taxon>Actinomycetota</taxon>
        <taxon>Actinomycetes</taxon>
        <taxon>Actinomycetales</taxon>
        <taxon>Actinomycetaceae</taxon>
        <taxon>Actinomyces</taxon>
    </lineage>
</organism>
<feature type="transmembrane region" description="Helical" evidence="8">
    <location>
        <begin position="427"/>
        <end position="446"/>
    </location>
</feature>
<feature type="region of interest" description="Disordered" evidence="7">
    <location>
        <begin position="1"/>
        <end position="26"/>
    </location>
</feature>
<evidence type="ECO:0000256" key="2">
    <source>
        <dbReference type="ARBA" id="ARBA00022448"/>
    </source>
</evidence>
<evidence type="ECO:0000313" key="10">
    <source>
        <dbReference type="EMBL" id="EJN84929.1"/>
    </source>
</evidence>
<name>J3JK00_ACTNH</name>
<evidence type="ECO:0000259" key="9">
    <source>
        <dbReference type="PROSITE" id="PS50850"/>
    </source>
</evidence>
<sequence>MSTQTTHRSHDEPSPTPPTTGTESPQRVPSAWVMIAIALPTLMTSLDSLVVTIALPQIHRDLGASVTELQWFVNAYTLTYATLILPTAALGDRIGRRRLFLWAVFLFTSASALAALASTPLALIAARVVQGASGAAIGSLSLALLADAVPPHLRELAIGVWGSVNGLGVAAGPIVGGAVVEDLHWSFIFWINLPVGALSLSLGWWSLRSVVTVGRSGARSTDLAGLAMAATFVFPLTWALVEGSSRGWTSLLVLGCLALALASLAGFIWRERTARSAFVPAHLFRDRCFNLVNTVAMLFSAGIFGSVFLVSQYLQIGMGFGPLESGLRAAPWTMVPMVVAPVAGVLVKRYGPRAVLLIGMALQTAAVGCFVLLAHTSSGYDPYVLPMLIAGTGMGLTFSPLATAVLEGIASQDRAVVSGVNQTARQLGTATGIALCTALFTTFGAYAPGERFTAGLVPALGACTVLLVVATALVIAMPRGHLQPAGQQ</sequence>
<dbReference type="EMBL" id="ALJK01000112">
    <property type="protein sequence ID" value="EJN84929.1"/>
    <property type="molecule type" value="Genomic_DNA"/>
</dbReference>
<feature type="transmembrane region" description="Helical" evidence="8">
    <location>
        <begin position="31"/>
        <end position="55"/>
    </location>
</feature>
<dbReference type="InterPro" id="IPR036259">
    <property type="entry name" value="MFS_trans_sf"/>
</dbReference>
<feature type="transmembrane region" description="Helical" evidence="8">
    <location>
        <begin position="99"/>
        <end position="118"/>
    </location>
</feature>
<dbReference type="PANTHER" id="PTHR42718">
    <property type="entry name" value="MAJOR FACILITATOR SUPERFAMILY MULTIDRUG TRANSPORTER MFSC"/>
    <property type="match status" value="1"/>
</dbReference>
<evidence type="ECO:0000313" key="11">
    <source>
        <dbReference type="Proteomes" id="UP000007814"/>
    </source>
</evidence>
<dbReference type="PRINTS" id="PR01036">
    <property type="entry name" value="TCRTETB"/>
</dbReference>
<feature type="transmembrane region" description="Helical" evidence="8">
    <location>
        <begin position="156"/>
        <end position="175"/>
    </location>
</feature>
<dbReference type="Pfam" id="PF07690">
    <property type="entry name" value="MFS_1"/>
    <property type="match status" value="1"/>
</dbReference>
<evidence type="ECO:0000256" key="1">
    <source>
        <dbReference type="ARBA" id="ARBA00004651"/>
    </source>
</evidence>
<evidence type="ECO:0000256" key="4">
    <source>
        <dbReference type="ARBA" id="ARBA00022692"/>
    </source>
</evidence>
<feature type="transmembrane region" description="Helical" evidence="8">
    <location>
        <begin position="124"/>
        <end position="144"/>
    </location>
</feature>
<feature type="domain" description="Major facilitator superfamily (MFS) profile" evidence="9">
    <location>
        <begin position="33"/>
        <end position="479"/>
    </location>
</feature>
<evidence type="ECO:0000256" key="8">
    <source>
        <dbReference type="SAM" id="Phobius"/>
    </source>
</evidence>
<dbReference type="PANTHER" id="PTHR42718:SF42">
    <property type="entry name" value="EXPORT PROTEIN"/>
    <property type="match status" value="1"/>
</dbReference>
<dbReference type="GO" id="GO:0005886">
    <property type="term" value="C:plasma membrane"/>
    <property type="evidence" value="ECO:0007669"/>
    <property type="project" value="UniProtKB-SubCell"/>
</dbReference>
<dbReference type="Gene3D" id="1.20.1250.20">
    <property type="entry name" value="MFS general substrate transporter like domains"/>
    <property type="match status" value="1"/>
</dbReference>
<feature type="transmembrane region" description="Helical" evidence="8">
    <location>
        <begin position="354"/>
        <end position="377"/>
    </location>
</feature>
<feature type="transmembrane region" description="Helical" evidence="8">
    <location>
        <begin position="247"/>
        <end position="269"/>
    </location>
</feature>
<keyword evidence="4 8" id="KW-0812">Transmembrane</keyword>
<keyword evidence="2" id="KW-0813">Transport</keyword>
<feature type="transmembrane region" description="Helical" evidence="8">
    <location>
        <begin position="290"/>
        <end position="309"/>
    </location>
</feature>
<reference evidence="10 11" key="1">
    <citation type="submission" date="2012-07" db="EMBL/GenBank/DDBJ databases">
        <authorList>
            <person name="Durkin A.S."/>
            <person name="McCorrison J."/>
            <person name="Torralba M."/>
            <person name="Gillis M."/>
            <person name="Methe B."/>
            <person name="Sutton G."/>
            <person name="Nelson K.E."/>
        </authorList>
    </citation>
    <scope>NUCLEOTIDE SEQUENCE [LARGE SCALE GENOMIC DNA]</scope>
    <source>
        <strain evidence="11">ATCC 12104 / DSM 43013 / CCUG 2238 / JCM 8349 / NCTC 10301 / Howell 279</strain>
    </source>
</reference>
<feature type="transmembrane region" description="Helical" evidence="8">
    <location>
        <begin position="223"/>
        <end position="241"/>
    </location>
</feature>
<evidence type="ECO:0000256" key="6">
    <source>
        <dbReference type="ARBA" id="ARBA00023136"/>
    </source>
</evidence>
<comment type="subcellular location">
    <subcellularLocation>
        <location evidence="1">Cell membrane</location>
        <topology evidence="1">Multi-pass membrane protein</topology>
    </subcellularLocation>
</comment>
<dbReference type="PROSITE" id="PS50850">
    <property type="entry name" value="MFS"/>
    <property type="match status" value="1"/>
</dbReference>
<feature type="transmembrane region" description="Helical" evidence="8">
    <location>
        <begin position="75"/>
        <end position="92"/>
    </location>
</feature>
<proteinExistence type="predicted"/>
<evidence type="ECO:0000256" key="7">
    <source>
        <dbReference type="SAM" id="MobiDB-lite"/>
    </source>
</evidence>
<evidence type="ECO:0000256" key="5">
    <source>
        <dbReference type="ARBA" id="ARBA00022989"/>
    </source>
</evidence>
<dbReference type="SUPFAM" id="SSF103473">
    <property type="entry name" value="MFS general substrate transporter"/>
    <property type="match status" value="1"/>
</dbReference>
<dbReference type="NCBIfam" id="TIGR00711">
    <property type="entry name" value="efflux_EmrB"/>
    <property type="match status" value="1"/>
</dbReference>
<dbReference type="InterPro" id="IPR004638">
    <property type="entry name" value="EmrB-like"/>
</dbReference>
<dbReference type="Proteomes" id="UP000007814">
    <property type="component" value="Unassembled WGS sequence"/>
</dbReference>
<keyword evidence="6 8" id="KW-0472">Membrane</keyword>
<dbReference type="CDD" id="cd17321">
    <property type="entry name" value="MFS_MMR_MDR_like"/>
    <property type="match status" value="1"/>
</dbReference>
<dbReference type="Gene3D" id="1.20.1720.10">
    <property type="entry name" value="Multidrug resistance protein D"/>
    <property type="match status" value="1"/>
</dbReference>
<dbReference type="InterPro" id="IPR011701">
    <property type="entry name" value="MFS"/>
</dbReference>
<feature type="transmembrane region" description="Helical" evidence="8">
    <location>
        <begin position="329"/>
        <end position="347"/>
    </location>
</feature>